<dbReference type="AlphaFoldDB" id="A0A1R4A609"/>
<protein>
    <submittedName>
        <fullName evidence="2">Cytochrome d ubiquinol oxidase subunit II</fullName>
    </submittedName>
</protein>
<gene>
    <name evidence="2" type="ORF">CPM_0525</name>
</gene>
<feature type="transmembrane region" description="Helical" evidence="1">
    <location>
        <begin position="44"/>
        <end position="64"/>
    </location>
</feature>
<keyword evidence="3" id="KW-1185">Reference proteome</keyword>
<dbReference type="OrthoDB" id="56361at2157"/>
<feature type="transmembrane region" description="Helical" evidence="1">
    <location>
        <begin position="245"/>
        <end position="265"/>
    </location>
</feature>
<evidence type="ECO:0000313" key="2">
    <source>
        <dbReference type="EMBL" id="SJK84405.1"/>
    </source>
</evidence>
<keyword evidence="1" id="KW-0812">Transmembrane</keyword>
<proteinExistence type="predicted"/>
<feature type="transmembrane region" description="Helical" evidence="1">
    <location>
        <begin position="214"/>
        <end position="233"/>
    </location>
</feature>
<accession>A0A1R4A609</accession>
<keyword evidence="1" id="KW-0472">Membrane</keyword>
<evidence type="ECO:0000313" key="3">
    <source>
        <dbReference type="Proteomes" id="UP000187822"/>
    </source>
</evidence>
<feature type="transmembrane region" description="Helical" evidence="1">
    <location>
        <begin position="12"/>
        <end position="35"/>
    </location>
</feature>
<organism evidence="2 3">
    <name type="scientific">Cuniculiplasma divulgatum</name>
    <dbReference type="NCBI Taxonomy" id="1673428"/>
    <lineage>
        <taxon>Archaea</taxon>
        <taxon>Methanobacteriati</taxon>
        <taxon>Thermoplasmatota</taxon>
        <taxon>Thermoplasmata</taxon>
        <taxon>Thermoplasmatales</taxon>
        <taxon>Cuniculiplasmataceae</taxon>
        <taxon>Cuniculiplasma</taxon>
    </lineage>
</organism>
<sequence>MTGSVNVEVIVNILVFSIFFTSASTELMAASAILFKYKESQTKVFGFLLPIWEITGTLFVFYVVNLEGLVPDVLPLLAFSFISYILIFLILYVLRNSIIIFAEMIWKNRVINKKTLYSIYALVTFVLGAMILLIYASFIGGHGINYTARTFNLLNFITFLPDDGFIIGIAILLFGMASIFYDLKVNRFLPLLVIVVGLIISGVALRGLGDYSNSTLPVVSLILFLLIPILWILEPTRKYITNKLVFQGIFAVSIFIVAFSQYPYLLGRTLNITTILNNTAMQTEMFYATIVGGIILFVLTFFFYDIYFEKGKQKEMDQQKNAGS</sequence>
<feature type="transmembrane region" description="Helical" evidence="1">
    <location>
        <begin position="76"/>
        <end position="94"/>
    </location>
</feature>
<dbReference type="RefSeq" id="WP_077075985.1">
    <property type="nucleotide sequence ID" value="NZ_LT719092.1"/>
</dbReference>
<dbReference type="KEGG" id="cdiv:CPM_0525"/>
<dbReference type="Proteomes" id="UP000187822">
    <property type="component" value="Chromosome I"/>
</dbReference>
<dbReference type="GeneID" id="30927157"/>
<dbReference type="EMBL" id="LT719092">
    <property type="protein sequence ID" value="SJK84405.1"/>
    <property type="molecule type" value="Genomic_DNA"/>
</dbReference>
<feature type="transmembrane region" description="Helical" evidence="1">
    <location>
        <begin position="285"/>
        <end position="307"/>
    </location>
</feature>
<feature type="transmembrane region" description="Helical" evidence="1">
    <location>
        <begin position="188"/>
        <end position="208"/>
    </location>
</feature>
<name>A0A1R4A609_9ARCH</name>
<feature type="transmembrane region" description="Helical" evidence="1">
    <location>
        <begin position="115"/>
        <end position="144"/>
    </location>
</feature>
<keyword evidence="1" id="KW-1133">Transmembrane helix</keyword>
<evidence type="ECO:0000256" key="1">
    <source>
        <dbReference type="SAM" id="Phobius"/>
    </source>
</evidence>
<feature type="transmembrane region" description="Helical" evidence="1">
    <location>
        <begin position="164"/>
        <end position="181"/>
    </location>
</feature>
<reference evidence="3" key="1">
    <citation type="submission" date="2016-06" db="EMBL/GenBank/DDBJ databases">
        <authorList>
            <person name="Toshchakov V.S."/>
        </authorList>
    </citation>
    <scope>NUCLEOTIDE SEQUENCE [LARGE SCALE GENOMIC DNA]</scope>
    <source>
        <strain>PM4 (JCM 30641</strain>
        <strain evidence="3">\VKM B-2940)</strain>
    </source>
</reference>